<evidence type="ECO:0000256" key="3">
    <source>
        <dbReference type="ARBA" id="ARBA00022898"/>
    </source>
</evidence>
<organism evidence="7">
    <name type="scientific">uncultured Dysgonomonas sp</name>
    <dbReference type="NCBI Taxonomy" id="206096"/>
    <lineage>
        <taxon>Bacteria</taxon>
        <taxon>Pseudomonadati</taxon>
        <taxon>Bacteroidota</taxon>
        <taxon>Bacteroidia</taxon>
        <taxon>Bacteroidales</taxon>
        <taxon>Dysgonomonadaceae</taxon>
        <taxon>Dysgonomonas</taxon>
        <taxon>environmental samples</taxon>
    </lineage>
</organism>
<protein>
    <submittedName>
        <fullName evidence="7">Tryptophanase</fullName>
        <ecNumber evidence="7">4.1.99.1</ecNumber>
    </submittedName>
</protein>
<dbReference type="Gene3D" id="3.90.1150.10">
    <property type="entry name" value="Aspartate Aminotransferase, domain 1"/>
    <property type="match status" value="1"/>
</dbReference>
<comment type="cofactor">
    <cofactor evidence="1 5">
        <name>pyridoxal 5'-phosphate</name>
        <dbReference type="ChEBI" id="CHEBI:597326"/>
    </cofactor>
</comment>
<reference evidence="7" key="1">
    <citation type="submission" date="2016-04" db="EMBL/GenBank/DDBJ databases">
        <authorList>
            <person name="Evans L.H."/>
            <person name="Alamgir A."/>
            <person name="Owens N."/>
            <person name="Weber N.D."/>
            <person name="Virtaneva K."/>
            <person name="Barbian K."/>
            <person name="Babar A."/>
            <person name="Rosenke K."/>
        </authorList>
    </citation>
    <scope>NUCLEOTIDE SEQUENCE</scope>
    <source>
        <strain evidence="7">86-1</strain>
    </source>
</reference>
<sequence>MELPFAESWKIKMIEPIRKSTRDEREEWLKEAGYNMFQLKAEQVYIDLITDSGTGAMSDRQWAGMMIGDESYAGATSYYNMKDMVTRITGFEYVLPAHQGRAAENVLFSCLVKEGDVCPGNSHFDTTKGHIESRKAVALDCTIDEAKDTQLEIPFKGNVDIKKLEDALIKYGDRIPFIIVTITNNTAGGQPVSMQNLKEVRILADKYSKKVLFDSARFAENAYFIKMREDGYKSKTIKEICIEIFTHADAMTMSAKKDGIVNMGGFIATRLKSWYDMAKVKGIAYEGFTTYGGMNGRDMNALAIGLDENTEFDNLESRIKQVEYLGNKLDEYGIPYQRPAGGHAIFVDATKVLIHVPKEQFPAQTLTVELYLEAGIRGCEIGYILADRDPVTRENRFDGLDLLRLAIPRRVYTDNHMNVVAVALKNIFDRRESITKGLAMTWEAELLRHFTVQLKRIG</sequence>
<evidence type="ECO:0000256" key="4">
    <source>
        <dbReference type="ARBA" id="ARBA00023239"/>
    </source>
</evidence>
<keyword evidence="3 5" id="KW-0663">Pyridoxal phosphate</keyword>
<dbReference type="PIRSF" id="PIRSF001386">
    <property type="entry name" value="Trpase"/>
    <property type="match status" value="1"/>
</dbReference>
<dbReference type="NCBIfam" id="NF009709">
    <property type="entry name" value="PRK13238.1"/>
    <property type="match status" value="1"/>
</dbReference>
<dbReference type="GO" id="GO:0009034">
    <property type="term" value="F:tryptophanase activity"/>
    <property type="evidence" value="ECO:0007669"/>
    <property type="project" value="UniProtKB-EC"/>
</dbReference>
<dbReference type="PANTHER" id="PTHR32325:SF4">
    <property type="entry name" value="TRYPTOPHANASE"/>
    <property type="match status" value="1"/>
</dbReference>
<evidence type="ECO:0000313" key="7">
    <source>
        <dbReference type="EMBL" id="SBV90719.1"/>
    </source>
</evidence>
<evidence type="ECO:0000259" key="6">
    <source>
        <dbReference type="Pfam" id="PF01212"/>
    </source>
</evidence>
<dbReference type="InterPro" id="IPR015422">
    <property type="entry name" value="PyrdxlP-dep_Trfase_small"/>
</dbReference>
<dbReference type="Gene3D" id="3.40.640.10">
    <property type="entry name" value="Type I PLP-dependent aspartate aminotransferase-like (Major domain)"/>
    <property type="match status" value="1"/>
</dbReference>
<evidence type="ECO:0000256" key="1">
    <source>
        <dbReference type="ARBA" id="ARBA00001933"/>
    </source>
</evidence>
<evidence type="ECO:0000256" key="5">
    <source>
        <dbReference type="PIRSR" id="PIRSR611166-50"/>
    </source>
</evidence>
<dbReference type="InterPro" id="IPR015424">
    <property type="entry name" value="PyrdxlP-dep_Trfase"/>
</dbReference>
<dbReference type="EMBL" id="FLUM01000001">
    <property type="protein sequence ID" value="SBV90719.1"/>
    <property type="molecule type" value="Genomic_DNA"/>
</dbReference>
<feature type="domain" description="Aromatic amino acid beta-eliminating lyase/threonine aldolase" evidence="6">
    <location>
        <begin position="47"/>
        <end position="421"/>
    </location>
</feature>
<accession>A0A212IUA0</accession>
<dbReference type="Pfam" id="PF01212">
    <property type="entry name" value="Beta_elim_lyase"/>
    <property type="match status" value="1"/>
</dbReference>
<evidence type="ECO:0000256" key="2">
    <source>
        <dbReference type="ARBA" id="ARBA00009721"/>
    </source>
</evidence>
<gene>
    <name evidence="7" type="primary">tnaA</name>
    <name evidence="7" type="ORF">KL86DYS1_10147</name>
</gene>
<keyword evidence="4 7" id="KW-0456">Lyase</keyword>
<dbReference type="AlphaFoldDB" id="A0A212IUA0"/>
<dbReference type="CDD" id="cd00617">
    <property type="entry name" value="Tnase_like"/>
    <property type="match status" value="1"/>
</dbReference>
<dbReference type="InterPro" id="IPR011166">
    <property type="entry name" value="Beta-eliminating_lyase"/>
</dbReference>
<dbReference type="RefSeq" id="WP_296937903.1">
    <property type="nucleotide sequence ID" value="NZ_LT599032.1"/>
</dbReference>
<comment type="similarity">
    <text evidence="2">Belongs to the beta-eliminating lyase family.</text>
</comment>
<name>A0A212IUA0_9BACT</name>
<dbReference type="PANTHER" id="PTHR32325">
    <property type="entry name" value="BETA-ELIMINATING LYASE-LIKE PROTEIN-RELATED"/>
    <property type="match status" value="1"/>
</dbReference>
<dbReference type="InterPro" id="IPR015421">
    <property type="entry name" value="PyrdxlP-dep_Trfase_major"/>
</dbReference>
<dbReference type="EC" id="4.1.99.1" evidence="7"/>
<dbReference type="InterPro" id="IPR001597">
    <property type="entry name" value="ArAA_b-elim_lyase/Thr_aldolase"/>
</dbReference>
<proteinExistence type="inferred from homology"/>
<feature type="modified residue" description="N6-(pyridoxal phosphate)lysine" evidence="5">
    <location>
        <position position="257"/>
    </location>
</feature>
<dbReference type="SUPFAM" id="SSF53383">
    <property type="entry name" value="PLP-dependent transferases"/>
    <property type="match status" value="1"/>
</dbReference>